<dbReference type="Pfam" id="PF13432">
    <property type="entry name" value="TPR_16"/>
    <property type="match status" value="2"/>
</dbReference>
<feature type="signal peptide" evidence="5">
    <location>
        <begin position="1"/>
        <end position="21"/>
    </location>
</feature>
<gene>
    <name evidence="6" type="ORF">RIL183_07331</name>
</gene>
<organism evidence="6 7">
    <name type="scientific">Roseburia inulinivorans</name>
    <dbReference type="NCBI Taxonomy" id="360807"/>
    <lineage>
        <taxon>Bacteria</taxon>
        <taxon>Bacillati</taxon>
        <taxon>Bacillota</taxon>
        <taxon>Clostridia</taxon>
        <taxon>Lachnospirales</taxon>
        <taxon>Lachnospiraceae</taxon>
        <taxon>Roseburia</taxon>
    </lineage>
</organism>
<reference evidence="7" key="1">
    <citation type="submission" date="2015-05" db="EMBL/GenBank/DDBJ databases">
        <authorList>
            <consortium name="Pathogen Informatics"/>
        </authorList>
    </citation>
    <scope>NUCLEOTIDE SEQUENCE [LARGE SCALE GENOMIC DNA]</scope>
    <source>
        <strain evidence="7">L1-83</strain>
    </source>
</reference>
<dbReference type="EMBL" id="CVRS01000105">
    <property type="protein sequence ID" value="CRL42601.1"/>
    <property type="molecule type" value="Genomic_DNA"/>
</dbReference>
<evidence type="ECO:0000256" key="4">
    <source>
        <dbReference type="SAM" id="MobiDB-lite"/>
    </source>
</evidence>
<dbReference type="InterPro" id="IPR011990">
    <property type="entry name" value="TPR-like_helical_dom_sf"/>
</dbReference>
<dbReference type="RefSeq" id="WP_021922873.1">
    <property type="nucleotide sequence ID" value="NZ_CVRS01000105.1"/>
</dbReference>
<dbReference type="PANTHER" id="PTHR44858">
    <property type="entry name" value="TETRATRICOPEPTIDE REPEAT PROTEIN 6"/>
    <property type="match status" value="1"/>
</dbReference>
<keyword evidence="7" id="KW-1185">Reference proteome</keyword>
<feature type="chain" id="PRO_5039507752" evidence="5">
    <location>
        <begin position="22"/>
        <end position="359"/>
    </location>
</feature>
<dbReference type="PROSITE" id="PS51257">
    <property type="entry name" value="PROKAR_LIPOPROTEIN"/>
    <property type="match status" value="1"/>
</dbReference>
<dbReference type="SUPFAM" id="SSF48452">
    <property type="entry name" value="TPR-like"/>
    <property type="match status" value="1"/>
</dbReference>
<evidence type="ECO:0000256" key="3">
    <source>
        <dbReference type="PROSITE-ProRule" id="PRU00339"/>
    </source>
</evidence>
<sequence>MNKKKFTYITALTLLSFTLMTGCTNERKENQTAYRQIGINAMGNGDYAGAVDAFNSALGQCIGKITENELDICYYKAAAQYAGGDPAGAVDTYTAIIDYDKKAADAYYLRGCVYLKQGDTESAVSDFDKAVKNNSSDYELYVNIYENLSAYDMTEKGEEYLNKAFDIKGNSAGDYAWRGRIYYYLGQYDNAQTELKSALDKESVIANLYIAQVYEAQGDPENAEVYYQNYVNSGSADSQAMNALGEIEIAKGNYSGALTYLEQGISMENVTNRRELMQNLIICYEYTSDFNSAWNVVQEYVQVYPDDASAQREYIFLKNRMEQTAPAENTEEAVTEDTQAVEDTQTPEEAQTLEDTPAQ</sequence>
<dbReference type="PANTHER" id="PTHR44858:SF1">
    <property type="entry name" value="UDP-N-ACETYLGLUCOSAMINE--PEPTIDE N-ACETYLGLUCOSAMINYLTRANSFERASE SPINDLY-RELATED"/>
    <property type="match status" value="1"/>
</dbReference>
<feature type="repeat" description="TPR" evidence="3">
    <location>
        <begin position="104"/>
        <end position="137"/>
    </location>
</feature>
<dbReference type="Gene3D" id="1.25.40.10">
    <property type="entry name" value="Tetratricopeptide repeat domain"/>
    <property type="match status" value="1"/>
</dbReference>
<dbReference type="STRING" id="360807.ERS852392_01611"/>
<proteinExistence type="predicted"/>
<dbReference type="Pfam" id="PF13181">
    <property type="entry name" value="TPR_8"/>
    <property type="match status" value="1"/>
</dbReference>
<dbReference type="InterPro" id="IPR019734">
    <property type="entry name" value="TPR_rpt"/>
</dbReference>
<dbReference type="Proteomes" id="UP000049828">
    <property type="component" value="Unassembled WGS sequence"/>
</dbReference>
<keyword evidence="2 3" id="KW-0802">TPR repeat</keyword>
<protein>
    <submittedName>
        <fullName evidence="6">Uncharacterized protein</fullName>
    </submittedName>
</protein>
<name>A0A0M6WY39_9FIRM</name>
<keyword evidence="1" id="KW-0677">Repeat</keyword>
<dbReference type="GO" id="GO:0046813">
    <property type="term" value="P:receptor-mediated virion attachment to host cell"/>
    <property type="evidence" value="ECO:0007669"/>
    <property type="project" value="TreeGrafter"/>
</dbReference>
<evidence type="ECO:0000256" key="2">
    <source>
        <dbReference type="ARBA" id="ARBA00022803"/>
    </source>
</evidence>
<accession>A0A0M6WY39</accession>
<dbReference type="SMART" id="SM00028">
    <property type="entry name" value="TPR"/>
    <property type="match status" value="5"/>
</dbReference>
<dbReference type="PROSITE" id="PS50005">
    <property type="entry name" value="TPR"/>
    <property type="match status" value="1"/>
</dbReference>
<feature type="region of interest" description="Disordered" evidence="4">
    <location>
        <begin position="323"/>
        <end position="359"/>
    </location>
</feature>
<evidence type="ECO:0000256" key="1">
    <source>
        <dbReference type="ARBA" id="ARBA00022737"/>
    </source>
</evidence>
<dbReference type="GO" id="GO:0009279">
    <property type="term" value="C:cell outer membrane"/>
    <property type="evidence" value="ECO:0007669"/>
    <property type="project" value="TreeGrafter"/>
</dbReference>
<evidence type="ECO:0000256" key="5">
    <source>
        <dbReference type="SAM" id="SignalP"/>
    </source>
</evidence>
<keyword evidence="5" id="KW-0732">Signal</keyword>
<evidence type="ECO:0000313" key="7">
    <source>
        <dbReference type="Proteomes" id="UP000049828"/>
    </source>
</evidence>
<dbReference type="AlphaFoldDB" id="A0A0M6WY39"/>
<evidence type="ECO:0000313" key="6">
    <source>
        <dbReference type="EMBL" id="CRL42601.1"/>
    </source>
</evidence>
<dbReference type="InterPro" id="IPR050498">
    <property type="entry name" value="Ycf3"/>
</dbReference>
<feature type="compositionally biased region" description="Polar residues" evidence="4">
    <location>
        <begin position="336"/>
        <end position="349"/>
    </location>
</feature>